<dbReference type="InterPro" id="IPR000595">
    <property type="entry name" value="cNMP-bd_dom"/>
</dbReference>
<keyword evidence="4" id="KW-1185">Reference proteome</keyword>
<dbReference type="CDD" id="cd00038">
    <property type="entry name" value="CAP_ED"/>
    <property type="match status" value="2"/>
</dbReference>
<dbReference type="Proteomes" id="UP000054639">
    <property type="component" value="Unassembled WGS sequence"/>
</dbReference>
<accession>A0A378KP09</accession>
<dbReference type="Gene3D" id="2.60.120.10">
    <property type="entry name" value="Jelly Rolls"/>
    <property type="match status" value="2"/>
</dbReference>
<evidence type="ECO:0000313" key="5">
    <source>
        <dbReference type="Proteomes" id="UP000254230"/>
    </source>
</evidence>
<dbReference type="AlphaFoldDB" id="A0A378KP09"/>
<dbReference type="SUPFAM" id="SSF51206">
    <property type="entry name" value="cAMP-binding domain-like"/>
    <property type="match status" value="2"/>
</dbReference>
<reference evidence="2 4" key="1">
    <citation type="submission" date="2015-11" db="EMBL/GenBank/DDBJ databases">
        <title>Genomic analysis of 38 Legionella species identifies large and diverse effector repertoires.</title>
        <authorList>
            <person name="Burstein D."/>
            <person name="Amaro F."/>
            <person name="Zusman T."/>
            <person name="Lifshitz Z."/>
            <person name="Cohen O."/>
            <person name="Gilbert J.A."/>
            <person name="Pupko T."/>
            <person name="Shuman H.A."/>
            <person name="Segal G."/>
        </authorList>
    </citation>
    <scope>NUCLEOTIDE SEQUENCE [LARGE SCALE GENOMIC DNA]</scope>
    <source>
        <strain evidence="2 4">ATCC 49507</strain>
    </source>
</reference>
<reference evidence="3 5" key="2">
    <citation type="submission" date="2018-06" db="EMBL/GenBank/DDBJ databases">
        <authorList>
            <consortium name="Pathogen Informatics"/>
            <person name="Doyle S."/>
        </authorList>
    </citation>
    <scope>NUCLEOTIDE SEQUENCE [LARGE SCALE GENOMIC DNA]</scope>
    <source>
        <strain evidence="3 5">NCTC12376</strain>
    </source>
</reference>
<protein>
    <submittedName>
        <fullName evidence="3">cNMP binding domain-containing protein</fullName>
    </submittedName>
</protein>
<dbReference type="InterPro" id="IPR018490">
    <property type="entry name" value="cNMP-bd_dom_sf"/>
</dbReference>
<dbReference type="GO" id="GO:0005829">
    <property type="term" value="C:cytosol"/>
    <property type="evidence" value="ECO:0007669"/>
    <property type="project" value="TreeGrafter"/>
</dbReference>
<dbReference type="PANTHER" id="PTHR24567:SF26">
    <property type="entry name" value="REGULATORY PROTEIN YEIL"/>
    <property type="match status" value="1"/>
</dbReference>
<dbReference type="GO" id="GO:0003700">
    <property type="term" value="F:DNA-binding transcription factor activity"/>
    <property type="evidence" value="ECO:0007669"/>
    <property type="project" value="TreeGrafter"/>
</dbReference>
<feature type="domain" description="Cyclic nucleotide-binding" evidence="1">
    <location>
        <begin position="202"/>
        <end position="304"/>
    </location>
</feature>
<organism evidence="3 5">
    <name type="scientific">Legionella quateirensis</name>
    <dbReference type="NCBI Taxonomy" id="45072"/>
    <lineage>
        <taxon>Bacteria</taxon>
        <taxon>Pseudomonadati</taxon>
        <taxon>Pseudomonadota</taxon>
        <taxon>Gammaproteobacteria</taxon>
        <taxon>Legionellales</taxon>
        <taxon>Legionellaceae</taxon>
        <taxon>Legionella</taxon>
    </lineage>
</organism>
<dbReference type="EMBL" id="LNYR01000038">
    <property type="protein sequence ID" value="KTD44816.1"/>
    <property type="molecule type" value="Genomic_DNA"/>
</dbReference>
<dbReference type="Proteomes" id="UP000254230">
    <property type="component" value="Unassembled WGS sequence"/>
</dbReference>
<feature type="domain" description="Cyclic nucleotide-binding" evidence="1">
    <location>
        <begin position="25"/>
        <end position="127"/>
    </location>
</feature>
<proteinExistence type="predicted"/>
<evidence type="ECO:0000313" key="4">
    <source>
        <dbReference type="Proteomes" id="UP000054639"/>
    </source>
</evidence>
<sequence length="344" mass="38988">MERTVAVRSDQDEGPHTNQLVTEILGKSLDQNEVTLLLKYSHIDSFKSGETFLRQGQKIDGIYLLLEGIVLVNAIIMGQGNTRLETLFPGHFLSTISFIEHSPCHTSYLATDSVLCLFIPNRYFQRLSNDYPETKYKLMHLITGQICARLKTIHDIVTSFISESEMTSLSFFERVLYSLNQPKKLISAERGLDQELLQKSPLFKSFTKEEFDALLNYFELLDAPKNCKLINESDKNASCYLVLYGGIQTCIIQEGKHAKLSVIGPGTLLASIGCIDTASTFNITYITCEQTVLFKLSVTSLQLIKESRPELWYKLFELICGSLTALKKSIDKLNIRLHTETYNR</sequence>
<evidence type="ECO:0000313" key="3">
    <source>
        <dbReference type="EMBL" id="STY16275.1"/>
    </source>
</evidence>
<name>A0A378KP09_9GAMM</name>
<gene>
    <name evidence="2" type="ORF">Lqua_2651</name>
    <name evidence="3" type="ORF">NCTC12376_00055</name>
</gene>
<dbReference type="EMBL" id="UGOW01000001">
    <property type="protein sequence ID" value="STY16275.1"/>
    <property type="molecule type" value="Genomic_DNA"/>
</dbReference>
<dbReference type="STRING" id="45072.Lqua_2651"/>
<evidence type="ECO:0000313" key="2">
    <source>
        <dbReference type="EMBL" id="KTD44816.1"/>
    </source>
</evidence>
<dbReference type="Pfam" id="PF00027">
    <property type="entry name" value="cNMP_binding"/>
    <property type="match status" value="1"/>
</dbReference>
<dbReference type="RefSeq" id="WP_058474789.1">
    <property type="nucleotide sequence ID" value="NZ_CAAAIL010000002.1"/>
</dbReference>
<evidence type="ECO:0000259" key="1">
    <source>
        <dbReference type="PROSITE" id="PS50042"/>
    </source>
</evidence>
<dbReference type="PANTHER" id="PTHR24567">
    <property type="entry name" value="CRP FAMILY TRANSCRIPTIONAL REGULATORY PROTEIN"/>
    <property type="match status" value="1"/>
</dbReference>
<dbReference type="InterPro" id="IPR050397">
    <property type="entry name" value="Env_Response_Regulators"/>
</dbReference>
<dbReference type="OrthoDB" id="5633021at2"/>
<dbReference type="InterPro" id="IPR014710">
    <property type="entry name" value="RmlC-like_jellyroll"/>
</dbReference>
<dbReference type="PROSITE" id="PS50042">
    <property type="entry name" value="CNMP_BINDING_3"/>
    <property type="match status" value="2"/>
</dbReference>